<evidence type="ECO:0000256" key="7">
    <source>
        <dbReference type="SAM" id="Phobius"/>
    </source>
</evidence>
<dbReference type="InterPro" id="IPR032456">
    <property type="entry name" value="Peptidase_M48_N"/>
</dbReference>
<sequence length="422" mass="47750">MRRGWIWIAILIIYCGAMAYYFLHQPAGQIPAALRGGPADPATFMTPEQIENAHRLATIGYLSYFISTPVEWGILIVLMTLGCSSWFRSLAERLTGWSLLRMAVYLLLLQLALYVIELPLDYYLHELNRSYGLTNQSASSWLLDIAKGFGVNMIISIPLYWLLYTAIKRSPRRWWLWGWAVSVPLTLFFTFIQPVVLAPIFNDFKPLQDQQLKQQILQLAGQANIPADQVYQVDKSKQTNALNAYVTGIGSTTRIVLWDTTLKKLNADEILFIMAHEMGHYVKHHVLWGTLWGIVESFIGFWLVFRLFHWIHRRWGSAIRARGPLDYAGLPVLLLLVSVLSFAASPLDNAISRMNEHSADAYAVELRGDPDAGIRAFQKLASVSLSDVNPPALTQFFLGTHPTLIQRIDYFQHSKGASKPAG</sequence>
<evidence type="ECO:0000256" key="4">
    <source>
        <dbReference type="ARBA" id="ARBA00022833"/>
    </source>
</evidence>
<keyword evidence="7" id="KW-0812">Transmembrane</keyword>
<evidence type="ECO:0000256" key="5">
    <source>
        <dbReference type="ARBA" id="ARBA00023049"/>
    </source>
</evidence>
<dbReference type="RefSeq" id="WP_249864755.1">
    <property type="nucleotide sequence ID" value="NZ_CP027059.1"/>
</dbReference>
<keyword evidence="2" id="KW-0479">Metal-binding</keyword>
<gene>
    <name evidence="10" type="ORF">SK3146_01798</name>
</gene>
<dbReference type="Pfam" id="PF01435">
    <property type="entry name" value="Peptidase_M48"/>
    <property type="match status" value="1"/>
</dbReference>
<evidence type="ECO:0000256" key="6">
    <source>
        <dbReference type="RuleBase" id="RU003983"/>
    </source>
</evidence>
<comment type="cofactor">
    <cofactor evidence="6">
        <name>Zn(2+)</name>
        <dbReference type="ChEBI" id="CHEBI:29105"/>
    </cofactor>
    <text evidence="6">Binds 1 zinc ion per subunit.</text>
</comment>
<dbReference type="Gene3D" id="3.30.2010.10">
    <property type="entry name" value="Metalloproteases ('zincins'), catalytic domain"/>
    <property type="match status" value="1"/>
</dbReference>
<dbReference type="CDD" id="cd07343">
    <property type="entry name" value="M48A_Zmpste24p_like"/>
    <property type="match status" value="1"/>
</dbReference>
<evidence type="ECO:0008006" key="12">
    <source>
        <dbReference type="Google" id="ProtNLM"/>
    </source>
</evidence>
<feature type="domain" description="Peptidase M48" evidence="8">
    <location>
        <begin position="206"/>
        <end position="410"/>
    </location>
</feature>
<feature type="transmembrane region" description="Helical" evidence="7">
    <location>
        <begin position="5"/>
        <end position="23"/>
    </location>
</feature>
<accession>A0ABY4RLV7</accession>
<evidence type="ECO:0000259" key="8">
    <source>
        <dbReference type="Pfam" id="PF01435"/>
    </source>
</evidence>
<dbReference type="InterPro" id="IPR027057">
    <property type="entry name" value="CAXX_Prtase_1"/>
</dbReference>
<feature type="transmembrane region" description="Helical" evidence="7">
    <location>
        <begin position="72"/>
        <end position="91"/>
    </location>
</feature>
<keyword evidence="3 6" id="KW-0378">Hydrolase</keyword>
<protein>
    <recommendedName>
        <fullName evidence="12">Peptidase M48</fullName>
    </recommendedName>
</protein>
<feature type="transmembrane region" description="Helical" evidence="7">
    <location>
        <begin position="103"/>
        <end position="125"/>
    </location>
</feature>
<dbReference type="EMBL" id="CP027059">
    <property type="protein sequence ID" value="UQZ82639.1"/>
    <property type="molecule type" value="Genomic_DNA"/>
</dbReference>
<feature type="domain" description="CAAX prenyl protease 1 N-terminal" evidence="9">
    <location>
        <begin position="38"/>
        <end position="202"/>
    </location>
</feature>
<keyword evidence="5 6" id="KW-0482">Metalloprotease</keyword>
<evidence type="ECO:0000256" key="2">
    <source>
        <dbReference type="ARBA" id="ARBA00022723"/>
    </source>
</evidence>
<dbReference type="Proteomes" id="UP001057134">
    <property type="component" value="Chromosome"/>
</dbReference>
<evidence type="ECO:0000256" key="1">
    <source>
        <dbReference type="ARBA" id="ARBA00022670"/>
    </source>
</evidence>
<keyword evidence="7" id="KW-0472">Membrane</keyword>
<evidence type="ECO:0000256" key="3">
    <source>
        <dbReference type="ARBA" id="ARBA00022801"/>
    </source>
</evidence>
<feature type="transmembrane region" description="Helical" evidence="7">
    <location>
        <begin position="176"/>
        <end position="201"/>
    </location>
</feature>
<comment type="similarity">
    <text evidence="6">Belongs to the peptidase M48 family.</text>
</comment>
<feature type="transmembrane region" description="Helical" evidence="7">
    <location>
        <begin position="286"/>
        <end position="305"/>
    </location>
</feature>
<evidence type="ECO:0000313" key="11">
    <source>
        <dbReference type="Proteomes" id="UP001057134"/>
    </source>
</evidence>
<keyword evidence="1 6" id="KW-0645">Protease</keyword>
<organism evidence="10 11">
    <name type="scientific">Paenibacillus konkukensis</name>
    <dbReference type="NCBI Taxonomy" id="2020716"/>
    <lineage>
        <taxon>Bacteria</taxon>
        <taxon>Bacillati</taxon>
        <taxon>Bacillota</taxon>
        <taxon>Bacilli</taxon>
        <taxon>Bacillales</taxon>
        <taxon>Paenibacillaceae</taxon>
        <taxon>Paenibacillus</taxon>
    </lineage>
</organism>
<name>A0ABY4RLV7_9BACL</name>
<keyword evidence="4 6" id="KW-0862">Zinc</keyword>
<keyword evidence="7" id="KW-1133">Transmembrane helix</keyword>
<dbReference type="InterPro" id="IPR001915">
    <property type="entry name" value="Peptidase_M48"/>
</dbReference>
<feature type="transmembrane region" description="Helical" evidence="7">
    <location>
        <begin position="325"/>
        <end position="344"/>
    </location>
</feature>
<evidence type="ECO:0000259" key="9">
    <source>
        <dbReference type="Pfam" id="PF16491"/>
    </source>
</evidence>
<feature type="transmembrane region" description="Helical" evidence="7">
    <location>
        <begin position="145"/>
        <end position="164"/>
    </location>
</feature>
<reference evidence="10" key="1">
    <citation type="submission" date="2018-02" db="EMBL/GenBank/DDBJ databases">
        <authorList>
            <person name="Kim S.-K."/>
            <person name="Jung H.-I."/>
            <person name="Lee S.-W."/>
        </authorList>
    </citation>
    <scope>NUCLEOTIDE SEQUENCE</scope>
    <source>
        <strain evidence="10">SK3146</strain>
    </source>
</reference>
<dbReference type="PANTHER" id="PTHR10120">
    <property type="entry name" value="CAAX PRENYL PROTEASE 1"/>
    <property type="match status" value="1"/>
</dbReference>
<reference evidence="10" key="2">
    <citation type="journal article" date="2021" name="J Anim Sci Technol">
        <title>Complete genome sequence of Paenibacillus konkukensis sp. nov. SK3146 as a potential probiotic strain.</title>
        <authorList>
            <person name="Jung H.I."/>
            <person name="Park S."/>
            <person name="Niu K.M."/>
            <person name="Lee S.W."/>
            <person name="Kothari D."/>
            <person name="Yi K.J."/>
            <person name="Kim S.K."/>
        </authorList>
    </citation>
    <scope>NUCLEOTIDE SEQUENCE</scope>
    <source>
        <strain evidence="10">SK3146</strain>
    </source>
</reference>
<proteinExistence type="inferred from homology"/>
<keyword evidence="11" id="KW-1185">Reference proteome</keyword>
<dbReference type="Pfam" id="PF16491">
    <property type="entry name" value="Peptidase_M48_N"/>
    <property type="match status" value="1"/>
</dbReference>
<evidence type="ECO:0000313" key="10">
    <source>
        <dbReference type="EMBL" id="UQZ82639.1"/>
    </source>
</evidence>